<feature type="region of interest" description="Disordered" evidence="3">
    <location>
        <begin position="202"/>
        <end position="224"/>
    </location>
</feature>
<evidence type="ECO:0000313" key="5">
    <source>
        <dbReference type="EMBL" id="RNA28519.1"/>
    </source>
</evidence>
<dbReference type="SMART" id="SM00360">
    <property type="entry name" value="RRM"/>
    <property type="match status" value="1"/>
</dbReference>
<accession>A0A3M7RYK8</accession>
<gene>
    <name evidence="5" type="ORF">BpHYR1_035313</name>
</gene>
<evidence type="ECO:0000256" key="3">
    <source>
        <dbReference type="SAM" id="MobiDB-lite"/>
    </source>
</evidence>
<evidence type="ECO:0000256" key="2">
    <source>
        <dbReference type="PROSITE-ProRule" id="PRU00176"/>
    </source>
</evidence>
<reference evidence="5 6" key="1">
    <citation type="journal article" date="2018" name="Sci. Rep.">
        <title>Genomic signatures of local adaptation to the degree of environmental predictability in rotifers.</title>
        <authorList>
            <person name="Franch-Gras L."/>
            <person name="Hahn C."/>
            <person name="Garcia-Roger E.M."/>
            <person name="Carmona M.J."/>
            <person name="Serra M."/>
            <person name="Gomez A."/>
        </authorList>
    </citation>
    <scope>NUCLEOTIDE SEQUENCE [LARGE SCALE GENOMIC DNA]</scope>
    <source>
        <strain evidence="5">HYR1</strain>
    </source>
</reference>
<dbReference type="InterPro" id="IPR052462">
    <property type="entry name" value="SLIRP/GR-RBP-like"/>
</dbReference>
<dbReference type="InterPro" id="IPR000504">
    <property type="entry name" value="RRM_dom"/>
</dbReference>
<dbReference type="InterPro" id="IPR035979">
    <property type="entry name" value="RBD_domain_sf"/>
</dbReference>
<sequence length="224" mass="25790">MEGVNVCACTSHMTLGINARVPQHGITVTDEEIKSLSADIQEVRIKRSRKIINKKNNKAKQKFTFVHVEFKTEEIANKNYKELQLKNIRGQDLVNDFVGEKSSYFKKDKLKKDQPKEKDMKKLHISGFEKTTTEADLKKFFKNCTEFNLPIRKDTKLNFGFAFASFANEQEAKKALEASNGKDLNGNRLVIDFAFKKQQPKKKQETVAKTEEPATKKLKNINDW</sequence>
<dbReference type="Proteomes" id="UP000276133">
    <property type="component" value="Unassembled WGS sequence"/>
</dbReference>
<proteinExistence type="predicted"/>
<dbReference type="CDD" id="cd00590">
    <property type="entry name" value="RRM_SF"/>
    <property type="match status" value="1"/>
</dbReference>
<protein>
    <recommendedName>
        <fullName evidence="4">RRM domain-containing protein</fullName>
    </recommendedName>
</protein>
<dbReference type="GO" id="GO:0003723">
    <property type="term" value="F:RNA binding"/>
    <property type="evidence" value="ECO:0007669"/>
    <property type="project" value="UniProtKB-UniRule"/>
</dbReference>
<dbReference type="PANTHER" id="PTHR48027">
    <property type="entry name" value="HETEROGENEOUS NUCLEAR RIBONUCLEOPROTEIN 87F-RELATED"/>
    <property type="match status" value="1"/>
</dbReference>
<dbReference type="STRING" id="10195.A0A3M7RYK8"/>
<name>A0A3M7RYK8_BRAPC</name>
<dbReference type="EMBL" id="REGN01002377">
    <property type="protein sequence ID" value="RNA28519.1"/>
    <property type="molecule type" value="Genomic_DNA"/>
</dbReference>
<organism evidence="5 6">
    <name type="scientific">Brachionus plicatilis</name>
    <name type="common">Marine rotifer</name>
    <name type="synonym">Brachionus muelleri</name>
    <dbReference type="NCBI Taxonomy" id="10195"/>
    <lineage>
        <taxon>Eukaryota</taxon>
        <taxon>Metazoa</taxon>
        <taxon>Spiralia</taxon>
        <taxon>Gnathifera</taxon>
        <taxon>Rotifera</taxon>
        <taxon>Eurotatoria</taxon>
        <taxon>Monogononta</taxon>
        <taxon>Pseudotrocha</taxon>
        <taxon>Ploima</taxon>
        <taxon>Brachionidae</taxon>
        <taxon>Brachionus</taxon>
    </lineage>
</organism>
<evidence type="ECO:0000256" key="1">
    <source>
        <dbReference type="ARBA" id="ARBA00022884"/>
    </source>
</evidence>
<dbReference type="Pfam" id="PF00076">
    <property type="entry name" value="RRM_1"/>
    <property type="match status" value="1"/>
</dbReference>
<dbReference type="Gene3D" id="3.30.70.330">
    <property type="match status" value="1"/>
</dbReference>
<feature type="domain" description="RRM" evidence="4">
    <location>
        <begin position="121"/>
        <end position="196"/>
    </location>
</feature>
<evidence type="ECO:0000313" key="6">
    <source>
        <dbReference type="Proteomes" id="UP000276133"/>
    </source>
</evidence>
<dbReference type="InterPro" id="IPR012677">
    <property type="entry name" value="Nucleotide-bd_a/b_plait_sf"/>
</dbReference>
<dbReference type="OrthoDB" id="167718at2759"/>
<dbReference type="PROSITE" id="PS50102">
    <property type="entry name" value="RRM"/>
    <property type="match status" value="1"/>
</dbReference>
<dbReference type="SUPFAM" id="SSF54928">
    <property type="entry name" value="RNA-binding domain, RBD"/>
    <property type="match status" value="1"/>
</dbReference>
<dbReference type="AlphaFoldDB" id="A0A3M7RYK8"/>
<comment type="caution">
    <text evidence="5">The sequence shown here is derived from an EMBL/GenBank/DDBJ whole genome shotgun (WGS) entry which is preliminary data.</text>
</comment>
<evidence type="ECO:0000259" key="4">
    <source>
        <dbReference type="PROSITE" id="PS50102"/>
    </source>
</evidence>
<keyword evidence="1 2" id="KW-0694">RNA-binding</keyword>
<keyword evidence="6" id="KW-1185">Reference proteome</keyword>